<evidence type="ECO:0000313" key="2">
    <source>
        <dbReference type="Proteomes" id="UP000199021"/>
    </source>
</evidence>
<gene>
    <name evidence="1" type="ORF">SAMN05444359_10456</name>
</gene>
<accession>A0A1H9C4C7</accession>
<organism evidence="1 2">
    <name type="scientific">Neolewinella agarilytica</name>
    <dbReference type="NCBI Taxonomy" id="478744"/>
    <lineage>
        <taxon>Bacteria</taxon>
        <taxon>Pseudomonadati</taxon>
        <taxon>Bacteroidota</taxon>
        <taxon>Saprospiria</taxon>
        <taxon>Saprospirales</taxon>
        <taxon>Lewinellaceae</taxon>
        <taxon>Neolewinella</taxon>
    </lineage>
</organism>
<protein>
    <submittedName>
        <fullName evidence="1">Uncharacterized protein</fullName>
    </submittedName>
</protein>
<dbReference type="Proteomes" id="UP000199021">
    <property type="component" value="Unassembled WGS sequence"/>
</dbReference>
<sequence>MRDNQPGEVTRTLTIVKICSPLAAGDKWSVSND</sequence>
<dbReference type="AlphaFoldDB" id="A0A1H9C4C7"/>
<dbReference type="EMBL" id="FOFB01000004">
    <property type="protein sequence ID" value="SEP95831.1"/>
    <property type="molecule type" value="Genomic_DNA"/>
</dbReference>
<name>A0A1H9C4C7_9BACT</name>
<proteinExistence type="predicted"/>
<keyword evidence="2" id="KW-1185">Reference proteome</keyword>
<evidence type="ECO:0000313" key="1">
    <source>
        <dbReference type="EMBL" id="SEP95831.1"/>
    </source>
</evidence>
<dbReference type="InParanoid" id="A0A1H9C4C7"/>
<reference evidence="2" key="1">
    <citation type="submission" date="2016-10" db="EMBL/GenBank/DDBJ databases">
        <authorList>
            <person name="Varghese N."/>
            <person name="Submissions S."/>
        </authorList>
    </citation>
    <scope>NUCLEOTIDE SEQUENCE [LARGE SCALE GENOMIC DNA]</scope>
    <source>
        <strain evidence="2">DSM 24740</strain>
    </source>
</reference>